<dbReference type="Proteomes" id="UP000462621">
    <property type="component" value="Unassembled WGS sequence"/>
</dbReference>
<feature type="region of interest" description="Disordered" evidence="1">
    <location>
        <begin position="32"/>
        <end position="77"/>
    </location>
</feature>
<dbReference type="InterPro" id="IPR015943">
    <property type="entry name" value="WD40/YVTN_repeat-like_dom_sf"/>
</dbReference>
<evidence type="ECO:0000313" key="3">
    <source>
        <dbReference type="EMBL" id="MZI92873.1"/>
    </source>
</evidence>
<dbReference type="GO" id="GO:0016020">
    <property type="term" value="C:membrane"/>
    <property type="evidence" value="ECO:0007669"/>
    <property type="project" value="InterPro"/>
</dbReference>
<keyword evidence="4" id="KW-1185">Reference proteome</keyword>
<organism evidence="3 4">
    <name type="scientific">Vibrio eleionomae</name>
    <dbReference type="NCBI Taxonomy" id="2653505"/>
    <lineage>
        <taxon>Bacteria</taxon>
        <taxon>Pseudomonadati</taxon>
        <taxon>Pseudomonadota</taxon>
        <taxon>Gammaproteobacteria</taxon>
        <taxon>Vibrionales</taxon>
        <taxon>Vibrionaceae</taxon>
        <taxon>Vibrio</taxon>
    </lineage>
</organism>
<comment type="caution">
    <text evidence="3">The sequence shown here is derived from an EMBL/GenBank/DDBJ whole genome shotgun (WGS) entry which is preliminary data.</text>
</comment>
<dbReference type="SUPFAM" id="SSF63825">
    <property type="entry name" value="YWTD domain"/>
    <property type="match status" value="1"/>
</dbReference>
<sequence length="1775" mass="187501">MKGFLTDTSLHAFALEPRIVFDADVAVTSSEVASASDESTTTADTETTATTDEATSSSASDVDNSAPEITTDQDTITAQSTSSQSIYDYNIYDHVTSSIDDLVVSSDGNYAYAVSYSHSIVSVFAIADDGSLSLVQNLHNSDLSDVLTDGISGVSLVEFSSDQSQVTIYSETNQTLLTFSRDSETGELTYTSSTDLSDIIGTAALSDIQDNNGYLYVTAGDSVYVLESSEDSSSLSLVDTETAGENDVEGISGNNTLTFSGDGSTLFVSSSTGDNQVVSIFAVNQDGSLTYSGAVTGSEKYYVNALVASDDGSVVYALQVGSDATEVITLSLNQETGDYEVVDTETVADDTSQLILSSDESTLFTFGTSVVSYAVESDGSLGTSTTMDSSAAKISSGVTTVAYAADSDEIITVTADAVSVYSYSTASVDYTEGNEAVAIVPSGVISDSELDALDDYNGATITINRDDTSDTSGDSYTFLEDNGLTLDNGQIYLDGNAVATWTASESGVSITFTAAVSQATAQSVLRQIAYQNTSDDPDAAGSSVTLDVTLDDGDGATSTLNMTLNLTDINDAPVLNGSGKTIDMVSGDDYVTLFSDASIDTVEAGQQIWKLSITVEGADSTDTLNVDGNIITLNTTSGAPQTVNGLYYQVMETDGVYTVVIFVSADASSTESLINNIHYRTTTEDRVGDVSFSLSVVEGDGTTSSSSIDSLVSLSASTNANETTDITVNNNNVTYTENSGETTILSGTTLSDTEMDARNGGEGNYSGAIITVTTDNSSTDGHLTIDSDTTYTYQEQQILKDGVVIATVESTDDGLTITFTEEYQTVPTTDDVNNILSLITYTNDSDALPDSSTVTLTVTDSFGHQSETHSVTINFTNENDVPEASLGELYATGVLSAITSSSDLDQLTDLTDSVISEDGKRLYIADSSGNVAIYSVDIETGALTYLSYTATSTDTAVDSVLTNDDGSDIYVIKSEVDSDGFTYSEITVYSVSEDGTFTEVQVVSLTQSTYAVYQAMANFTLSDDGGYLFFTSSYSLYAYQIDSASGELTSVSNYSSAWSEPYIYGPTAITTSGDYLFVTTNYYSSSTLIAYKITTDGLEWVSYIRDGNTDSNGNSISINSSIIDLESSADGSTIYASTSSGITIYSFDTESESFSASSSLELSDIVDTALYADGKILYVSTSDSQLIRFSIDGDGSLTVIDSTAINANDATLKVTDNGDLLVGDAEFTYYQVADYTLDVEVGGSTTLMPIISVSDADEALTDSYQNFVFSVTASNTILSSDNISLNSDSGYTANDGTISYQGEEVATYEYSSEGGFVLTITAALSESNVNTLLQSVQYTAADNAAIGDSIAFTITMNDSSGGETSNTWTVDVVAKVEAPEVELGDYTLSAGQTHESYSATLPDDIVTDPAQLEFTWSVDGLPDGLSFDADTQTITGSPTLVGDYILTFTVTNSSGKSTSFELTLAVALSEADATPEVKIDDPSVTTQPSESFSYQFSANAVTDPQNLDLTWSASGLPDGVTFDANTLTLSGETTESGRYAVTINVVNSAGLSTSFTFTLTVATETSQHSSSDADLVVWQQREELNDAHSAEQNRPRINEHSQQLTSMVSNNSEVLASIANQVSDAIVSVGQTTQWLQDLYNVTQDDSSFITAEAESDRIEDANNIEVDLFSQLEGRSVIAVTQDNGAPLPAGVWIDPQTGVITVTPQALQQLDGHAITVTVQDAQGHRHQVKVDISDVKHAQTGMGASLEQQAQQTSQQSIQHNNQLWLAELTHV</sequence>
<evidence type="ECO:0000256" key="1">
    <source>
        <dbReference type="SAM" id="MobiDB-lite"/>
    </source>
</evidence>
<name>A0A7X4RTX4_9VIBR</name>
<dbReference type="InterPro" id="IPR006644">
    <property type="entry name" value="Cadg"/>
</dbReference>
<dbReference type="SUPFAM" id="SSF49313">
    <property type="entry name" value="Cadherin-like"/>
    <property type="match status" value="2"/>
</dbReference>
<protein>
    <submittedName>
        <fullName evidence="3">Beta-propeller fold lactonase family protein</fullName>
    </submittedName>
</protein>
<dbReference type="EMBL" id="WEKT01000008">
    <property type="protein sequence ID" value="MZI92873.1"/>
    <property type="molecule type" value="Genomic_DNA"/>
</dbReference>
<dbReference type="PROSITE" id="PS50835">
    <property type="entry name" value="IG_LIKE"/>
    <property type="match status" value="1"/>
</dbReference>
<evidence type="ECO:0000259" key="2">
    <source>
        <dbReference type="PROSITE" id="PS50835"/>
    </source>
</evidence>
<feature type="domain" description="Ig-like" evidence="2">
    <location>
        <begin position="1475"/>
        <end position="1558"/>
    </location>
</feature>
<reference evidence="3 4" key="1">
    <citation type="submission" date="2019-10" db="EMBL/GenBank/DDBJ databases">
        <title>Vibrio sp. nov. isolated from a shrimp pond.</title>
        <authorList>
            <person name="Gomez-Gil B."/>
            <person name="Enciso-Ibarra J."/>
            <person name="Enciso-Ibarra K."/>
            <person name="Bolan-Mejia C."/>
        </authorList>
    </citation>
    <scope>NUCLEOTIDE SEQUENCE [LARGE SCALE GENOMIC DNA]</scope>
    <source>
        <strain evidence="3 4">CAIM 722</strain>
    </source>
</reference>
<evidence type="ECO:0000313" key="4">
    <source>
        <dbReference type="Proteomes" id="UP000462621"/>
    </source>
</evidence>
<dbReference type="SMART" id="SM00736">
    <property type="entry name" value="CADG"/>
    <property type="match status" value="2"/>
</dbReference>
<dbReference type="Pfam" id="PF05345">
    <property type="entry name" value="He_PIG"/>
    <property type="match status" value="2"/>
</dbReference>
<dbReference type="InterPro" id="IPR015919">
    <property type="entry name" value="Cadherin-like_sf"/>
</dbReference>
<dbReference type="Gene3D" id="2.130.10.10">
    <property type="entry name" value="YVTN repeat-like/Quinoprotein amine dehydrogenase"/>
    <property type="match status" value="4"/>
</dbReference>
<dbReference type="InterPro" id="IPR007110">
    <property type="entry name" value="Ig-like_dom"/>
</dbReference>
<gene>
    <name evidence="3" type="ORF">F9817_06650</name>
</gene>
<dbReference type="SUPFAM" id="SSF75011">
    <property type="entry name" value="3-carboxy-cis,cis-mucoante lactonizing enzyme"/>
    <property type="match status" value="1"/>
</dbReference>
<dbReference type="GO" id="GO:0005509">
    <property type="term" value="F:calcium ion binding"/>
    <property type="evidence" value="ECO:0007669"/>
    <property type="project" value="InterPro"/>
</dbReference>
<dbReference type="InterPro" id="IPR013783">
    <property type="entry name" value="Ig-like_fold"/>
</dbReference>
<dbReference type="RefSeq" id="WP_161154173.1">
    <property type="nucleotide sequence ID" value="NZ_WEKT01000008.1"/>
</dbReference>
<accession>A0A7X4RTX4</accession>
<dbReference type="Gene3D" id="2.60.40.10">
    <property type="entry name" value="Immunoglobulins"/>
    <property type="match status" value="3"/>
</dbReference>
<proteinExistence type="predicted"/>